<protein>
    <submittedName>
        <fullName evidence="1">Uncharacterized protein</fullName>
    </submittedName>
</protein>
<evidence type="ECO:0000313" key="1">
    <source>
        <dbReference type="EMBL" id="EON72239.1"/>
    </source>
</evidence>
<dbReference type="RefSeq" id="WP_010859284.1">
    <property type="nucleotide sequence ID" value="NZ_KB933398.1"/>
</dbReference>
<name>R7ZDZ9_LYSSH</name>
<dbReference type="AlphaFoldDB" id="R7ZDZ9"/>
<dbReference type="PATRIC" id="fig|1285586.5.peg.2380"/>
<reference evidence="1 2" key="1">
    <citation type="submission" date="2013-04" db="EMBL/GenBank/DDBJ databases">
        <title>Draft genome of the heavy metal tolerant bacterium Lysinibacillus sphaericus strain OT4b.31.</title>
        <authorList>
            <person name="Pena-Montenegro T.D."/>
            <person name="Dussan J."/>
        </authorList>
    </citation>
    <scope>NUCLEOTIDE SEQUENCE [LARGE SCALE GENOMIC DNA]</scope>
    <source>
        <strain evidence="1 2">OT4b.31</strain>
    </source>
</reference>
<dbReference type="OrthoDB" id="2990146at2"/>
<gene>
    <name evidence="1" type="ORF">H131_11708</name>
</gene>
<dbReference type="EMBL" id="AQPX01000018">
    <property type="protein sequence ID" value="EON72239.1"/>
    <property type="molecule type" value="Genomic_DNA"/>
</dbReference>
<evidence type="ECO:0000313" key="2">
    <source>
        <dbReference type="Proteomes" id="UP000013911"/>
    </source>
</evidence>
<dbReference type="eggNOG" id="ENOG5032Z6U">
    <property type="taxonomic scope" value="Bacteria"/>
</dbReference>
<accession>R7ZDZ9</accession>
<dbReference type="HOGENOM" id="CLU_133187_1_0_9"/>
<comment type="caution">
    <text evidence="1">The sequence shown here is derived from an EMBL/GenBank/DDBJ whole genome shotgun (WGS) entry which is preliminary data.</text>
</comment>
<dbReference type="Proteomes" id="UP000013911">
    <property type="component" value="Unassembled WGS sequence"/>
</dbReference>
<sequence>MRDKLKKHLNKDMSFYAKFKNYGIRNIQMETKKRNLKVSKVERVLLHDLYDIDGDFMCDHIWVSNSSLFKDQNVKDGDIVQFKAIVDSYIKGYLGKKDDKNTVIKLDYGLNHVREVKIYQGNLNID</sequence>
<organism evidence="1 2">
    <name type="scientific">Lysinibacillus sphaericus OT4b.31</name>
    <dbReference type="NCBI Taxonomy" id="1285586"/>
    <lineage>
        <taxon>Bacteria</taxon>
        <taxon>Bacillati</taxon>
        <taxon>Bacillota</taxon>
        <taxon>Bacilli</taxon>
        <taxon>Bacillales</taxon>
        <taxon>Bacillaceae</taxon>
        <taxon>Lysinibacillus</taxon>
    </lineage>
</organism>
<proteinExistence type="predicted"/>